<protein>
    <recommendedName>
        <fullName evidence="4">PNPLA domain-containing protein</fullName>
    </recommendedName>
</protein>
<dbReference type="InterPro" id="IPR002641">
    <property type="entry name" value="PNPLA_dom"/>
</dbReference>
<evidence type="ECO:0000313" key="6">
    <source>
        <dbReference type="Proteomes" id="UP000095751"/>
    </source>
</evidence>
<dbReference type="AlphaFoldDB" id="A0A1E7EX68"/>
<dbReference type="OrthoDB" id="48249at2759"/>
<sequence>MGCTKSAVRWTTNNSSVLSSQLLQSRFYWTLSFSGAGHLLPYHLGVANTLLLSEKDEDTNKNEKEKIRQQQKKQQFRLPIKSIVGSSSGAIAATVSTILPHRLDDYTDRFLQDRGYAFKNLREMLLEEEEDPAPKKEETVDEEIMPLLSICTTRCSDGGIELFSFGGDGHNDVCNSFKEPNQEEGEEPQRYARLLKAIEASCRIPRSFHPFDMFVSPNNLLLQRITSSIGGAFNNNNDNNNKNCHQHYYYYPDEDGIEIDGQFYVDGGIAAPFPNTPYDFDDSITGRIVVSPIAGDYYDRYNKSTDNKQSSSSTSPSQLRVISPRDESWALPSLLASLTISGCSSSSSNIIIDSRQPNRSTVAVRARPSIQNLRAMVTAIGVVPATTIKGNNDVLRDWYERGKEDAYEFVLQHQNQNKST</sequence>
<dbReference type="PANTHER" id="PTHR12406:SF7">
    <property type="entry name" value="PATATIN-LIKE PHOSPHOLIPASE DOMAIN-CONTAINING PROTEIN 4"/>
    <property type="match status" value="1"/>
</dbReference>
<feature type="compositionally biased region" description="Low complexity" evidence="3">
    <location>
        <begin position="307"/>
        <end position="318"/>
    </location>
</feature>
<keyword evidence="2" id="KW-0442">Lipid degradation</keyword>
<dbReference type="GO" id="GO:0055088">
    <property type="term" value="P:lipid homeostasis"/>
    <property type="evidence" value="ECO:0007669"/>
    <property type="project" value="TreeGrafter"/>
</dbReference>
<keyword evidence="1 2" id="KW-0443">Lipid metabolism</keyword>
<dbReference type="GO" id="GO:0005737">
    <property type="term" value="C:cytoplasm"/>
    <property type="evidence" value="ECO:0007669"/>
    <property type="project" value="TreeGrafter"/>
</dbReference>
<feature type="short sequence motif" description="DGA/G" evidence="2">
    <location>
        <begin position="266"/>
        <end position="268"/>
    </location>
</feature>
<reference evidence="5 6" key="1">
    <citation type="submission" date="2016-09" db="EMBL/GenBank/DDBJ databases">
        <title>Extensive genetic diversity and differential bi-allelic expression allows diatom success in the polar Southern Ocean.</title>
        <authorList>
            <consortium name="DOE Joint Genome Institute"/>
            <person name="Mock T."/>
            <person name="Otillar R.P."/>
            <person name="Strauss J."/>
            <person name="Dupont C."/>
            <person name="Frickenhaus S."/>
            <person name="Maumus F."/>
            <person name="Mcmullan M."/>
            <person name="Sanges R."/>
            <person name="Schmutz J."/>
            <person name="Toseland A."/>
            <person name="Valas R."/>
            <person name="Veluchamy A."/>
            <person name="Ward B.J."/>
            <person name="Allen A."/>
            <person name="Barry K."/>
            <person name="Falciatore A."/>
            <person name="Ferrante M."/>
            <person name="Fortunato A.E."/>
            <person name="Gloeckner G."/>
            <person name="Gruber A."/>
            <person name="Hipkin R."/>
            <person name="Janech M."/>
            <person name="Kroth P."/>
            <person name="Leese F."/>
            <person name="Lindquist E."/>
            <person name="Lyon B.R."/>
            <person name="Martin J."/>
            <person name="Mayer C."/>
            <person name="Parker M."/>
            <person name="Quesneville H."/>
            <person name="Raymond J."/>
            <person name="Uhlig C."/>
            <person name="Valentin K.U."/>
            <person name="Worden A.Z."/>
            <person name="Armbrust E.V."/>
            <person name="Bowler C."/>
            <person name="Green B."/>
            <person name="Moulton V."/>
            <person name="Van Oosterhout C."/>
            <person name="Grigoriev I."/>
        </authorList>
    </citation>
    <scope>NUCLEOTIDE SEQUENCE [LARGE SCALE GENOMIC DNA]</scope>
    <source>
        <strain evidence="5 6">CCMP1102</strain>
    </source>
</reference>
<evidence type="ECO:0000256" key="1">
    <source>
        <dbReference type="ARBA" id="ARBA00023098"/>
    </source>
</evidence>
<dbReference type="GO" id="GO:0019433">
    <property type="term" value="P:triglyceride catabolic process"/>
    <property type="evidence" value="ECO:0007669"/>
    <property type="project" value="TreeGrafter"/>
</dbReference>
<proteinExistence type="predicted"/>
<feature type="region of interest" description="Disordered" evidence="3">
    <location>
        <begin position="301"/>
        <end position="321"/>
    </location>
</feature>
<dbReference type="KEGG" id="fcy:FRACYDRAFT_247727"/>
<gene>
    <name evidence="5" type="ORF">FRACYDRAFT_247727</name>
</gene>
<evidence type="ECO:0000313" key="5">
    <source>
        <dbReference type="EMBL" id="OEU10113.1"/>
    </source>
</evidence>
<feature type="domain" description="PNPLA" evidence="4">
    <location>
        <begin position="31"/>
        <end position="279"/>
    </location>
</feature>
<organism evidence="5 6">
    <name type="scientific">Fragilariopsis cylindrus CCMP1102</name>
    <dbReference type="NCBI Taxonomy" id="635003"/>
    <lineage>
        <taxon>Eukaryota</taxon>
        <taxon>Sar</taxon>
        <taxon>Stramenopiles</taxon>
        <taxon>Ochrophyta</taxon>
        <taxon>Bacillariophyta</taxon>
        <taxon>Bacillariophyceae</taxon>
        <taxon>Bacillariophycidae</taxon>
        <taxon>Bacillariales</taxon>
        <taxon>Bacillariaceae</taxon>
        <taxon>Fragilariopsis</taxon>
    </lineage>
</organism>
<dbReference type="Proteomes" id="UP000095751">
    <property type="component" value="Unassembled WGS sequence"/>
</dbReference>
<dbReference type="InterPro" id="IPR033562">
    <property type="entry name" value="PLPL"/>
</dbReference>
<dbReference type="PROSITE" id="PS51635">
    <property type="entry name" value="PNPLA"/>
    <property type="match status" value="1"/>
</dbReference>
<name>A0A1E7EX68_9STRA</name>
<keyword evidence="6" id="KW-1185">Reference proteome</keyword>
<dbReference type="SUPFAM" id="SSF52151">
    <property type="entry name" value="FabD/lysophospholipase-like"/>
    <property type="match status" value="1"/>
</dbReference>
<accession>A0A1E7EX68</accession>
<evidence type="ECO:0000256" key="3">
    <source>
        <dbReference type="SAM" id="MobiDB-lite"/>
    </source>
</evidence>
<evidence type="ECO:0000259" key="4">
    <source>
        <dbReference type="PROSITE" id="PS51635"/>
    </source>
</evidence>
<dbReference type="InterPro" id="IPR016035">
    <property type="entry name" value="Acyl_Trfase/lysoPLipase"/>
</dbReference>
<dbReference type="EMBL" id="KV784373">
    <property type="protein sequence ID" value="OEU10113.1"/>
    <property type="molecule type" value="Genomic_DNA"/>
</dbReference>
<comment type="caution">
    <text evidence="2">Lacks conserved residue(s) required for the propagation of feature annotation.</text>
</comment>
<dbReference type="GO" id="GO:0005811">
    <property type="term" value="C:lipid droplet"/>
    <property type="evidence" value="ECO:0007669"/>
    <property type="project" value="TreeGrafter"/>
</dbReference>
<evidence type="ECO:0000256" key="2">
    <source>
        <dbReference type="PROSITE-ProRule" id="PRU01161"/>
    </source>
</evidence>
<dbReference type="GO" id="GO:0016020">
    <property type="term" value="C:membrane"/>
    <property type="evidence" value="ECO:0007669"/>
    <property type="project" value="TreeGrafter"/>
</dbReference>
<dbReference type="GO" id="GO:0004806">
    <property type="term" value="F:triacylglycerol lipase activity"/>
    <property type="evidence" value="ECO:0007669"/>
    <property type="project" value="TreeGrafter"/>
</dbReference>
<feature type="active site" description="Nucleophile" evidence="2">
    <location>
        <position position="87"/>
    </location>
</feature>
<keyword evidence="2" id="KW-0378">Hydrolase</keyword>
<feature type="active site" description="Proton acceptor" evidence="2">
    <location>
        <position position="266"/>
    </location>
</feature>
<dbReference type="PANTHER" id="PTHR12406">
    <property type="entry name" value="CALCIUM-INDEPENDENT PHOSPHOLIPASE A2 IPLA2 -RELATED"/>
    <property type="match status" value="1"/>
</dbReference>
<feature type="short sequence motif" description="GXSXG" evidence="2">
    <location>
        <begin position="85"/>
        <end position="89"/>
    </location>
</feature>
<dbReference type="InParanoid" id="A0A1E7EX68"/>